<feature type="region of interest" description="Disordered" evidence="1">
    <location>
        <begin position="209"/>
        <end position="271"/>
    </location>
</feature>
<dbReference type="PANTHER" id="PTHR22933:SF43">
    <property type="entry name" value="LP10131P"/>
    <property type="match status" value="1"/>
</dbReference>
<evidence type="ECO:0000313" key="3">
    <source>
        <dbReference type="EMBL" id="CAL8140511.1"/>
    </source>
</evidence>
<reference evidence="3 4" key="1">
    <citation type="submission" date="2024-08" db="EMBL/GenBank/DDBJ databases">
        <authorList>
            <person name="Cucini C."/>
            <person name="Frati F."/>
        </authorList>
    </citation>
    <scope>NUCLEOTIDE SEQUENCE [LARGE SCALE GENOMIC DNA]</scope>
</reference>
<feature type="compositionally biased region" description="Low complexity" evidence="1">
    <location>
        <begin position="360"/>
        <end position="376"/>
    </location>
</feature>
<dbReference type="Proteomes" id="UP001642540">
    <property type="component" value="Unassembled WGS sequence"/>
</dbReference>
<dbReference type="PANTHER" id="PTHR22933">
    <property type="entry name" value="FI18007P1-RELATED"/>
    <property type="match status" value="1"/>
</dbReference>
<feature type="region of interest" description="Disordered" evidence="1">
    <location>
        <begin position="528"/>
        <end position="578"/>
    </location>
</feature>
<feature type="compositionally biased region" description="Polar residues" evidence="1">
    <location>
        <begin position="530"/>
        <end position="550"/>
    </location>
</feature>
<feature type="compositionally biased region" description="Polar residues" evidence="1">
    <location>
        <begin position="562"/>
        <end position="571"/>
    </location>
</feature>
<feature type="domain" description="Chitin-binding type-2" evidence="2">
    <location>
        <begin position="127"/>
        <end position="190"/>
    </location>
</feature>
<dbReference type="InterPro" id="IPR052976">
    <property type="entry name" value="Scoloptoxin-like"/>
</dbReference>
<dbReference type="Gene3D" id="2.170.140.10">
    <property type="entry name" value="Chitin binding domain"/>
    <property type="match status" value="1"/>
</dbReference>
<sequence>MAGNIKEFIINSHCTITTSETSQNSSSDRISRSVTSHYPSDSIRGFYPLSYVDKTLLTRSSCSITVSYSRMFRRNATWRQKYPRAVNINLLTILIVLLNCWTRAVYCQPPPLPAAGFLDFENLPITRFSCEGKVIGGYYADVETGCQMFHVCTLGQKDEVQDIKFLCLNGTVFDQETRVCERVDEVDCLKAEQFFDLNLDLYVDHATTQKPEEENASHPLKTTKANAATTTKPTTTTPKTTASPRTRSPSATSTRSPIISSSSEEDEDSQHNGYTSFNYFLKTPHSHVASGYNSHSRQSYIINQPGPSIARSTSSNSSNVGRKVSSGEKTIVYTSAPAPASTARPKTVVIVTATLPQVKPKLTKQQPTSTTTTQPKFELDDQYEEYYDEDYPEQPSFPAIPLSKQVSSQSPRHNGDINYTVSTKPTSAFTSGLDFRDGRSTKSEENAGSIIGNRSESKSRKVSVAISSRPSKKPESPQATTTVATTEVFGNNSTEDPYYYEDDYPESDDVLQQNHQIPLSVLSVSFKGNGMSSGSNRHIPTATSDPSKNPKIQDTENDKKNMPSTSLTNSDYYDDDNDGVNAHDHHFTHVDVPRIPFAKPNVPRVLVTNGKPFLPRLRRQSLHNHYSHQQQPFSDFLLPALPSRPSKSKADQFQIRKHGNSVSSAEFRREARAKAIQSGKDYSR</sequence>
<feature type="compositionally biased region" description="Basic and acidic residues" evidence="1">
    <location>
        <begin position="434"/>
        <end position="445"/>
    </location>
</feature>
<feature type="region of interest" description="Disordered" evidence="1">
    <location>
        <begin position="391"/>
        <end position="505"/>
    </location>
</feature>
<accession>A0ABP1S0B4</accession>
<name>A0ABP1S0B4_9HEXA</name>
<dbReference type="SUPFAM" id="SSF57625">
    <property type="entry name" value="Invertebrate chitin-binding proteins"/>
    <property type="match status" value="1"/>
</dbReference>
<dbReference type="InterPro" id="IPR036508">
    <property type="entry name" value="Chitin-bd_dom_sf"/>
</dbReference>
<dbReference type="Pfam" id="PF01607">
    <property type="entry name" value="CBM_14"/>
    <property type="match status" value="1"/>
</dbReference>
<feature type="compositionally biased region" description="Low complexity" evidence="1">
    <location>
        <begin position="222"/>
        <end position="262"/>
    </location>
</feature>
<organism evidence="3 4">
    <name type="scientific">Orchesella dallaii</name>
    <dbReference type="NCBI Taxonomy" id="48710"/>
    <lineage>
        <taxon>Eukaryota</taxon>
        <taxon>Metazoa</taxon>
        <taxon>Ecdysozoa</taxon>
        <taxon>Arthropoda</taxon>
        <taxon>Hexapoda</taxon>
        <taxon>Collembola</taxon>
        <taxon>Entomobryomorpha</taxon>
        <taxon>Entomobryoidea</taxon>
        <taxon>Orchesellidae</taxon>
        <taxon>Orchesellinae</taxon>
        <taxon>Orchesella</taxon>
    </lineage>
</organism>
<gene>
    <name evidence="3" type="ORF">ODALV1_LOCUS28315</name>
</gene>
<evidence type="ECO:0000313" key="4">
    <source>
        <dbReference type="Proteomes" id="UP001642540"/>
    </source>
</evidence>
<feature type="compositionally biased region" description="Polar residues" evidence="1">
    <location>
        <begin position="477"/>
        <end position="494"/>
    </location>
</feature>
<dbReference type="EMBL" id="CAXLJM020000137">
    <property type="protein sequence ID" value="CAL8140511.1"/>
    <property type="molecule type" value="Genomic_DNA"/>
</dbReference>
<proteinExistence type="predicted"/>
<dbReference type="InterPro" id="IPR002557">
    <property type="entry name" value="Chitin-bd_dom"/>
</dbReference>
<feature type="compositionally biased region" description="Basic and acidic residues" evidence="1">
    <location>
        <begin position="551"/>
        <end position="561"/>
    </location>
</feature>
<evidence type="ECO:0000259" key="2">
    <source>
        <dbReference type="PROSITE" id="PS50940"/>
    </source>
</evidence>
<evidence type="ECO:0000256" key="1">
    <source>
        <dbReference type="SAM" id="MobiDB-lite"/>
    </source>
</evidence>
<dbReference type="PROSITE" id="PS50940">
    <property type="entry name" value="CHIT_BIND_II"/>
    <property type="match status" value="1"/>
</dbReference>
<protein>
    <recommendedName>
        <fullName evidence="2">Chitin-binding type-2 domain-containing protein</fullName>
    </recommendedName>
</protein>
<dbReference type="SMART" id="SM00494">
    <property type="entry name" value="ChtBD2"/>
    <property type="match status" value="1"/>
</dbReference>
<feature type="region of interest" description="Disordered" evidence="1">
    <location>
        <begin position="360"/>
        <end position="379"/>
    </location>
</feature>
<feature type="compositionally biased region" description="Polar residues" evidence="1">
    <location>
        <begin position="404"/>
        <end position="430"/>
    </location>
</feature>
<comment type="caution">
    <text evidence="3">The sequence shown here is derived from an EMBL/GenBank/DDBJ whole genome shotgun (WGS) entry which is preliminary data.</text>
</comment>
<keyword evidence="4" id="KW-1185">Reference proteome</keyword>
<feature type="region of interest" description="Disordered" evidence="1">
    <location>
        <begin position="636"/>
        <end position="684"/>
    </location>
</feature>